<keyword evidence="3" id="KW-1185">Reference proteome</keyword>
<evidence type="ECO:0000313" key="2">
    <source>
        <dbReference type="EMBL" id="PWB96526.1"/>
    </source>
</evidence>
<feature type="domain" description="NIF system FeS cluster assembly NifU N-terminal" evidence="1">
    <location>
        <begin position="10"/>
        <end position="131"/>
    </location>
</feature>
<dbReference type="RefSeq" id="WP_108996707.1">
    <property type="nucleotide sequence ID" value="NZ_QEEX01000001.1"/>
</dbReference>
<dbReference type="SUPFAM" id="SSF82649">
    <property type="entry name" value="SufE/NifU"/>
    <property type="match status" value="1"/>
</dbReference>
<evidence type="ECO:0000313" key="3">
    <source>
        <dbReference type="Proteomes" id="UP000244978"/>
    </source>
</evidence>
<dbReference type="GO" id="GO:0051536">
    <property type="term" value="F:iron-sulfur cluster binding"/>
    <property type="evidence" value="ECO:0007669"/>
    <property type="project" value="InterPro"/>
</dbReference>
<reference evidence="3" key="1">
    <citation type="submission" date="2018-04" db="EMBL/GenBank/DDBJ databases">
        <authorList>
            <person name="Liu S."/>
            <person name="Wang Z."/>
            <person name="Li J."/>
        </authorList>
    </citation>
    <scope>NUCLEOTIDE SEQUENCE [LARGE SCALE GENOMIC DNA]</scope>
    <source>
        <strain evidence="3">S1194</strain>
    </source>
</reference>
<dbReference type="GO" id="GO:0016226">
    <property type="term" value="P:iron-sulfur cluster assembly"/>
    <property type="evidence" value="ECO:0007669"/>
    <property type="project" value="InterPro"/>
</dbReference>
<protein>
    <submittedName>
        <fullName evidence="2">SUF system NifU family Fe-S cluster assembly protein</fullName>
    </submittedName>
</protein>
<dbReference type="AlphaFoldDB" id="A0A2U1SY44"/>
<dbReference type="EMBL" id="QEEX01000001">
    <property type="protein sequence ID" value="PWB96526.1"/>
    <property type="molecule type" value="Genomic_DNA"/>
</dbReference>
<proteinExistence type="predicted"/>
<dbReference type="CDD" id="cd06664">
    <property type="entry name" value="IscU_like"/>
    <property type="match status" value="1"/>
</dbReference>
<dbReference type="InterPro" id="IPR002871">
    <property type="entry name" value="NIF_FeS_clus_asmbl_NifU_N"/>
</dbReference>
<comment type="caution">
    <text evidence="2">The sequence shown here is derived from an EMBL/GenBank/DDBJ whole genome shotgun (WGS) entry which is preliminary data.</text>
</comment>
<dbReference type="GO" id="GO:0005506">
    <property type="term" value="F:iron ion binding"/>
    <property type="evidence" value="ECO:0007669"/>
    <property type="project" value="InterPro"/>
</dbReference>
<dbReference type="NCBIfam" id="TIGR01994">
    <property type="entry name" value="SUF_scaf_2"/>
    <property type="match status" value="1"/>
</dbReference>
<gene>
    <name evidence="2" type="ORF">DF220_00720</name>
</gene>
<dbReference type="Proteomes" id="UP000244978">
    <property type="component" value="Unassembled WGS sequence"/>
</dbReference>
<evidence type="ECO:0000259" key="1">
    <source>
        <dbReference type="Pfam" id="PF01592"/>
    </source>
</evidence>
<sequence>MSSSELQSLYQEIILDHSRAPIGFGLAGGATGSSHQLNPTCGDEITLEVHLDDAGAATLRWEGHGCAISQASASLLTEMVGEGMPVDVLAERIDEFRTAMRSRGAIEPSEEVFGDAAALSGVSRYIARVKCAMLAWVAAEDALRQATSAQSS</sequence>
<accession>A0A2U1SY44</accession>
<organism evidence="2 3">
    <name type="scientific">Homoserinimonas hongtaonis</name>
    <dbReference type="NCBI Taxonomy" id="2079791"/>
    <lineage>
        <taxon>Bacteria</taxon>
        <taxon>Bacillati</taxon>
        <taxon>Actinomycetota</taxon>
        <taxon>Actinomycetes</taxon>
        <taxon>Micrococcales</taxon>
        <taxon>Microbacteriaceae</taxon>
        <taxon>Homoserinimonas</taxon>
    </lineage>
</organism>
<dbReference type="Gene3D" id="3.90.1010.10">
    <property type="match status" value="1"/>
</dbReference>
<name>A0A2U1SY44_9MICO</name>
<dbReference type="Pfam" id="PF01592">
    <property type="entry name" value="NifU_N"/>
    <property type="match status" value="1"/>
</dbReference>